<reference evidence="13 14" key="1">
    <citation type="submission" date="2019-03" db="EMBL/GenBank/DDBJ databases">
        <title>Genomic Encyclopedia of Type Strains, Phase IV (KMG-IV): sequencing the most valuable type-strain genomes for metagenomic binning, comparative biology and taxonomic classification.</title>
        <authorList>
            <person name="Goeker M."/>
        </authorList>
    </citation>
    <scope>NUCLEOTIDE SEQUENCE [LARGE SCALE GENOMIC DNA]</scope>
    <source>
        <strain evidence="13 14">DSM 103923</strain>
    </source>
</reference>
<dbReference type="SUPFAM" id="SSF48695">
    <property type="entry name" value="Multiheme cytochromes"/>
    <property type="match status" value="1"/>
</dbReference>
<dbReference type="EMBL" id="SLZY01000021">
    <property type="protein sequence ID" value="TCS69230.1"/>
    <property type="molecule type" value="Genomic_DNA"/>
</dbReference>
<organism evidence="13 14">
    <name type="scientific">Sulfuritortus calidifontis</name>
    <dbReference type="NCBI Taxonomy" id="1914471"/>
    <lineage>
        <taxon>Bacteria</taxon>
        <taxon>Pseudomonadati</taxon>
        <taxon>Pseudomonadota</taxon>
        <taxon>Betaproteobacteria</taxon>
        <taxon>Nitrosomonadales</taxon>
        <taxon>Thiobacillaceae</taxon>
        <taxon>Sulfuritortus</taxon>
    </lineage>
</organism>
<feature type="signal peptide" evidence="12">
    <location>
        <begin position="1"/>
        <end position="21"/>
    </location>
</feature>
<evidence type="ECO:0000256" key="10">
    <source>
        <dbReference type="ARBA" id="ARBA00023004"/>
    </source>
</evidence>
<keyword evidence="10" id="KW-0408">Iron</keyword>
<dbReference type="Pfam" id="PF03892">
    <property type="entry name" value="NapB"/>
    <property type="match status" value="1"/>
</dbReference>
<evidence type="ECO:0000256" key="11">
    <source>
        <dbReference type="ARBA" id="ARBA00031832"/>
    </source>
</evidence>
<evidence type="ECO:0000256" key="8">
    <source>
        <dbReference type="ARBA" id="ARBA00022764"/>
    </source>
</evidence>
<feature type="chain" id="PRO_5020786908" description="Periplasmic nitrate reductase, electron transfer subunit" evidence="12">
    <location>
        <begin position="22"/>
        <end position="152"/>
    </location>
</feature>
<dbReference type="RefSeq" id="WP_165919207.1">
    <property type="nucleotide sequence ID" value="NZ_AP018721.1"/>
</dbReference>
<dbReference type="GO" id="GO:0046872">
    <property type="term" value="F:metal ion binding"/>
    <property type="evidence" value="ECO:0007669"/>
    <property type="project" value="UniProtKB-KW"/>
</dbReference>
<evidence type="ECO:0000256" key="4">
    <source>
        <dbReference type="ARBA" id="ARBA00022448"/>
    </source>
</evidence>
<keyword evidence="9" id="KW-0249">Electron transport</keyword>
<dbReference type="Proteomes" id="UP000295135">
    <property type="component" value="Unassembled WGS sequence"/>
</dbReference>
<accession>A0A4R3JQM9</accession>
<comment type="caution">
    <text evidence="13">The sequence shown here is derived from an EMBL/GenBank/DDBJ whole genome shotgun (WGS) entry which is preliminary data.</text>
</comment>
<evidence type="ECO:0000256" key="2">
    <source>
        <dbReference type="ARBA" id="ARBA00007368"/>
    </source>
</evidence>
<evidence type="ECO:0000256" key="1">
    <source>
        <dbReference type="ARBA" id="ARBA00004418"/>
    </source>
</evidence>
<dbReference type="AlphaFoldDB" id="A0A4R3JQM9"/>
<dbReference type="Gene3D" id="1.10.1130.10">
    <property type="entry name" value="Flavocytochrome C3, Chain A"/>
    <property type="match status" value="1"/>
</dbReference>
<comment type="subcellular location">
    <subcellularLocation>
        <location evidence="1">Periplasm</location>
    </subcellularLocation>
</comment>
<sequence length="152" mass="16485">MKKLLMIGTALSLVFAVQAGAADKKAVADDQIGLSKTSVYDVPDPQTFQYRDVAPFSGKVLPRAYLGAPPQVPHNIDGFTPITRDSNACIGCHQQPSMIGKKVKGQPTPMPISHYVDDKASAMHMGRYNCTQCHTPQATVKPLVDNTFSKQK</sequence>
<protein>
    <recommendedName>
        <fullName evidence="3">Periplasmic nitrate reductase, electron transfer subunit</fullName>
    </recommendedName>
    <alternativeName>
        <fullName evidence="11">Diheme cytochrome c NapB</fullName>
    </alternativeName>
</protein>
<evidence type="ECO:0000256" key="12">
    <source>
        <dbReference type="SAM" id="SignalP"/>
    </source>
</evidence>
<evidence type="ECO:0000256" key="7">
    <source>
        <dbReference type="ARBA" id="ARBA00022729"/>
    </source>
</evidence>
<evidence type="ECO:0000313" key="13">
    <source>
        <dbReference type="EMBL" id="TCS69230.1"/>
    </source>
</evidence>
<dbReference type="InterPro" id="IPR036280">
    <property type="entry name" value="Multihaem_cyt_sf"/>
</dbReference>
<dbReference type="InterPro" id="IPR005591">
    <property type="entry name" value="NapB"/>
</dbReference>
<dbReference type="PANTHER" id="PTHR38604">
    <property type="entry name" value="PERIPLASMIC NITRATE REDUCTASE, ELECTRON TRANSFER SUBUNIT"/>
    <property type="match status" value="1"/>
</dbReference>
<dbReference type="GO" id="GO:0042597">
    <property type="term" value="C:periplasmic space"/>
    <property type="evidence" value="ECO:0007669"/>
    <property type="project" value="UniProtKB-SubCell"/>
</dbReference>
<evidence type="ECO:0000313" key="14">
    <source>
        <dbReference type="Proteomes" id="UP000295135"/>
    </source>
</evidence>
<dbReference type="GO" id="GO:0009061">
    <property type="term" value="P:anaerobic respiration"/>
    <property type="evidence" value="ECO:0007669"/>
    <property type="project" value="InterPro"/>
</dbReference>
<keyword evidence="6" id="KW-0479">Metal-binding</keyword>
<keyword evidence="14" id="KW-1185">Reference proteome</keyword>
<keyword evidence="7 12" id="KW-0732">Signal</keyword>
<evidence type="ECO:0000256" key="5">
    <source>
        <dbReference type="ARBA" id="ARBA00022617"/>
    </source>
</evidence>
<dbReference type="PANTHER" id="PTHR38604:SF1">
    <property type="entry name" value="PERIPLASMIC NITRATE REDUCTASE, ELECTRON TRANSFER SUBUNIT"/>
    <property type="match status" value="1"/>
</dbReference>
<evidence type="ECO:0000256" key="3">
    <source>
        <dbReference type="ARBA" id="ARBA00013773"/>
    </source>
</evidence>
<gene>
    <name evidence="13" type="ORF">EDC61_12122</name>
</gene>
<keyword evidence="4" id="KW-0813">Transport</keyword>
<keyword evidence="8" id="KW-0574">Periplasm</keyword>
<proteinExistence type="inferred from homology"/>
<keyword evidence="5" id="KW-0349">Heme</keyword>
<evidence type="ECO:0000256" key="6">
    <source>
        <dbReference type="ARBA" id="ARBA00022723"/>
    </source>
</evidence>
<evidence type="ECO:0000256" key="9">
    <source>
        <dbReference type="ARBA" id="ARBA00022982"/>
    </source>
</evidence>
<name>A0A4R3JQM9_9PROT</name>
<comment type="similarity">
    <text evidence="2">Belongs to the NapB family.</text>
</comment>